<dbReference type="AlphaFoldDB" id="A0AAD8PNX1"/>
<evidence type="ECO:0000313" key="3">
    <source>
        <dbReference type="EMBL" id="KAK1573685.1"/>
    </source>
</evidence>
<keyword evidence="2" id="KW-1133">Transmembrane helix</keyword>
<dbReference type="EMBL" id="JAHLJV010000088">
    <property type="protein sequence ID" value="KAK1573685.1"/>
    <property type="molecule type" value="Genomic_DNA"/>
</dbReference>
<accession>A0AAD8PNX1</accession>
<name>A0AAD8PNX1_9PEZI</name>
<evidence type="ECO:0000313" key="4">
    <source>
        <dbReference type="Proteomes" id="UP001230504"/>
    </source>
</evidence>
<comment type="caution">
    <text evidence="3">The sequence shown here is derived from an EMBL/GenBank/DDBJ whole genome shotgun (WGS) entry which is preliminary data.</text>
</comment>
<proteinExistence type="predicted"/>
<keyword evidence="2" id="KW-0812">Transmembrane</keyword>
<feature type="transmembrane region" description="Helical" evidence="2">
    <location>
        <begin position="34"/>
        <end position="56"/>
    </location>
</feature>
<gene>
    <name evidence="3" type="ORF">LY79DRAFT_525342</name>
</gene>
<feature type="region of interest" description="Disordered" evidence="1">
    <location>
        <begin position="176"/>
        <end position="212"/>
    </location>
</feature>
<keyword evidence="2" id="KW-0472">Membrane</keyword>
<dbReference type="RefSeq" id="XP_060409277.1">
    <property type="nucleotide sequence ID" value="XM_060555714.1"/>
</dbReference>
<reference evidence="3" key="1">
    <citation type="submission" date="2021-06" db="EMBL/GenBank/DDBJ databases">
        <title>Comparative genomics, transcriptomics and evolutionary studies reveal genomic signatures of adaptation to plant cell wall in hemibiotrophic fungi.</title>
        <authorList>
            <consortium name="DOE Joint Genome Institute"/>
            <person name="Baroncelli R."/>
            <person name="Diaz J.F."/>
            <person name="Benocci T."/>
            <person name="Peng M."/>
            <person name="Battaglia E."/>
            <person name="Haridas S."/>
            <person name="Andreopoulos W."/>
            <person name="Labutti K."/>
            <person name="Pangilinan J."/>
            <person name="Floch G.L."/>
            <person name="Makela M.R."/>
            <person name="Henrissat B."/>
            <person name="Grigoriev I.V."/>
            <person name="Crouch J.A."/>
            <person name="De Vries R.P."/>
            <person name="Sukno S.A."/>
            <person name="Thon M.R."/>
        </authorList>
    </citation>
    <scope>NUCLEOTIDE SEQUENCE</scope>
    <source>
        <strain evidence="3">CBS 125086</strain>
    </source>
</reference>
<keyword evidence="4" id="KW-1185">Reference proteome</keyword>
<dbReference type="GeneID" id="85439954"/>
<organism evidence="3 4">
    <name type="scientific">Colletotrichum navitas</name>
    <dbReference type="NCBI Taxonomy" id="681940"/>
    <lineage>
        <taxon>Eukaryota</taxon>
        <taxon>Fungi</taxon>
        <taxon>Dikarya</taxon>
        <taxon>Ascomycota</taxon>
        <taxon>Pezizomycotina</taxon>
        <taxon>Sordariomycetes</taxon>
        <taxon>Hypocreomycetidae</taxon>
        <taxon>Glomerellales</taxon>
        <taxon>Glomerellaceae</taxon>
        <taxon>Colletotrichum</taxon>
        <taxon>Colletotrichum graminicola species complex</taxon>
    </lineage>
</organism>
<feature type="transmembrane region" description="Helical" evidence="2">
    <location>
        <begin position="97"/>
        <end position="116"/>
    </location>
</feature>
<feature type="transmembrane region" description="Helical" evidence="2">
    <location>
        <begin position="62"/>
        <end position="85"/>
    </location>
</feature>
<feature type="transmembrane region" description="Helical" evidence="2">
    <location>
        <begin position="136"/>
        <end position="158"/>
    </location>
</feature>
<protein>
    <submittedName>
        <fullName evidence="3">Uncharacterized protein</fullName>
    </submittedName>
</protein>
<evidence type="ECO:0000256" key="1">
    <source>
        <dbReference type="SAM" id="MobiDB-lite"/>
    </source>
</evidence>
<evidence type="ECO:0000256" key="2">
    <source>
        <dbReference type="SAM" id="Phobius"/>
    </source>
</evidence>
<sequence>MPRQSVPYAWYGPDPVIPRRTNKTTSLYHSAPRIVSAVVILSITASVLLTAIYSMVRPNDSNQSVIVCLAILVGIAQNSMLLGFVLHNCIGLPPISIGVTVFAYFVLWIVLQTFGFTGIDIVRLHTWPKLVRNVCAIWMVLTILNIWLFLTALFVVIAERHRIRIVTRSNATRRTEARPATAVTEDALDEEAASSVQPPPYVSVRETKNQHA</sequence>
<dbReference type="Proteomes" id="UP001230504">
    <property type="component" value="Unassembled WGS sequence"/>
</dbReference>